<dbReference type="EMBL" id="CP133620">
    <property type="protein sequence ID" value="WMV45662.1"/>
    <property type="molecule type" value="Genomic_DNA"/>
</dbReference>
<dbReference type="AlphaFoldDB" id="A0AAF0ZNA2"/>
<keyword evidence="2" id="KW-1185">Reference proteome</keyword>
<dbReference type="Proteomes" id="UP001234989">
    <property type="component" value="Chromosome 9"/>
</dbReference>
<organism evidence="1 2">
    <name type="scientific">Solanum verrucosum</name>
    <dbReference type="NCBI Taxonomy" id="315347"/>
    <lineage>
        <taxon>Eukaryota</taxon>
        <taxon>Viridiplantae</taxon>
        <taxon>Streptophyta</taxon>
        <taxon>Embryophyta</taxon>
        <taxon>Tracheophyta</taxon>
        <taxon>Spermatophyta</taxon>
        <taxon>Magnoliopsida</taxon>
        <taxon>eudicotyledons</taxon>
        <taxon>Gunneridae</taxon>
        <taxon>Pentapetalae</taxon>
        <taxon>asterids</taxon>
        <taxon>lamiids</taxon>
        <taxon>Solanales</taxon>
        <taxon>Solanaceae</taxon>
        <taxon>Solanoideae</taxon>
        <taxon>Solaneae</taxon>
        <taxon>Solanum</taxon>
    </lineage>
</organism>
<evidence type="ECO:0000313" key="1">
    <source>
        <dbReference type="EMBL" id="WMV45662.1"/>
    </source>
</evidence>
<dbReference type="SUPFAM" id="SSF50249">
    <property type="entry name" value="Nucleic acid-binding proteins"/>
    <property type="match status" value="1"/>
</dbReference>
<accession>A0AAF0ZNA2</accession>
<dbReference type="Gene3D" id="2.40.50.140">
    <property type="entry name" value="Nucleic acid-binding proteins"/>
    <property type="match status" value="1"/>
</dbReference>
<evidence type="ECO:0000313" key="2">
    <source>
        <dbReference type="Proteomes" id="UP001234989"/>
    </source>
</evidence>
<reference evidence="1" key="1">
    <citation type="submission" date="2023-08" db="EMBL/GenBank/DDBJ databases">
        <title>A de novo genome assembly of Solanum verrucosum Schlechtendal, a Mexican diploid species geographically isolated from the other diploid A-genome species in potato relatives.</title>
        <authorList>
            <person name="Hosaka K."/>
        </authorList>
    </citation>
    <scope>NUCLEOTIDE SEQUENCE</scope>
    <source>
        <tissue evidence="1">Young leaves</tissue>
    </source>
</reference>
<proteinExistence type="predicted"/>
<protein>
    <submittedName>
        <fullName evidence="1">Uncharacterized protein</fullName>
    </submittedName>
</protein>
<name>A0AAF0ZNA2_SOLVR</name>
<sequence length="76" mass="8917">MFDNIVTVTELLDSDWSSDIHECMVTLHVQITEIDNFFDWYYISCNFDNKNVESLNGVYRCQKCDKQCVSRTKGIP</sequence>
<dbReference type="InterPro" id="IPR012340">
    <property type="entry name" value="NA-bd_OB-fold"/>
</dbReference>
<gene>
    <name evidence="1" type="ORF">MTR67_039047</name>
</gene>